<dbReference type="Proteomes" id="UP000464915">
    <property type="component" value="Chromosome"/>
</dbReference>
<reference evidence="1 3" key="1">
    <citation type="submission" date="2019-09" db="EMBL/GenBank/DDBJ databases">
        <title>Comparative analysis of L. crispatus genomes revealed niche specific adaptation to different host and body sites.</title>
        <authorList>
            <person name="Pan M."/>
            <person name="Hidalgo-Cantabrana C."/>
            <person name="Barrangou R."/>
        </authorList>
    </citation>
    <scope>NUCLEOTIDE SEQUENCE [LARGE SCALE GENOMIC DNA]</scope>
    <source>
        <strain evidence="1 3">NCK973</strain>
    </source>
</reference>
<proteinExistence type="predicted"/>
<reference evidence="2 4" key="2">
    <citation type="submission" date="2019-12" db="EMBL/GenBank/DDBJ databases">
        <title>Complete Genome Sequences of Lactobacillus strains, C25 and P38, Isolated from Chicken Cecum.</title>
        <authorList>
            <person name="Hassan H.M."/>
            <person name="Mendoza M."/>
            <person name="Rezvani M."/>
            <person name="Koci M.D."/>
            <person name="Dickey A.N."/>
            <person name="Scholl E.H."/>
        </authorList>
    </citation>
    <scope>NUCLEOTIDE SEQUENCE [LARGE SCALE GENOMIC DNA]</scope>
    <source>
        <strain evidence="2 4">C25</strain>
    </source>
</reference>
<dbReference type="Proteomes" id="UP000322051">
    <property type="component" value="Unassembled WGS sequence"/>
</dbReference>
<evidence type="ECO:0000313" key="3">
    <source>
        <dbReference type="Proteomes" id="UP000322051"/>
    </source>
</evidence>
<gene>
    <name evidence="1" type="ORF">F1C02_10360</name>
    <name evidence="2" type="ORF">GSR61_09050</name>
</gene>
<dbReference type="Gene3D" id="3.40.50.300">
    <property type="entry name" value="P-loop containing nucleotide triphosphate hydrolases"/>
    <property type="match status" value="1"/>
</dbReference>
<dbReference type="InterPro" id="IPR027417">
    <property type="entry name" value="P-loop_NTPase"/>
</dbReference>
<name>A0AAN5W6F4_9LACO</name>
<evidence type="ECO:0000313" key="1">
    <source>
        <dbReference type="EMBL" id="KAA8796155.1"/>
    </source>
</evidence>
<evidence type="ECO:0000313" key="2">
    <source>
        <dbReference type="EMBL" id="QHQ68674.1"/>
    </source>
</evidence>
<dbReference type="AlphaFoldDB" id="A0AAN5W6F4"/>
<sequence length="83" mass="9966">MLAGCPGTGKSYFDNWIRKEIPNFFFESSIDVFKEQLYYEKGFDNLSQRAELDRQAYSMFYDDVQRLMKEKKSIISDYPFSYK</sequence>
<dbReference type="RefSeq" id="WP_065989979.1">
    <property type="nucleotide sequence ID" value="NZ_CP047142.1"/>
</dbReference>
<dbReference type="SUPFAM" id="SSF52540">
    <property type="entry name" value="P-loop containing nucleoside triphosphate hydrolases"/>
    <property type="match status" value="1"/>
</dbReference>
<dbReference type="EMBL" id="VUAO01000042">
    <property type="protein sequence ID" value="KAA8796155.1"/>
    <property type="molecule type" value="Genomic_DNA"/>
</dbReference>
<organism evidence="1 3">
    <name type="scientific">Lactobacillus crispatus</name>
    <dbReference type="NCBI Taxonomy" id="47770"/>
    <lineage>
        <taxon>Bacteria</taxon>
        <taxon>Bacillati</taxon>
        <taxon>Bacillota</taxon>
        <taxon>Bacilli</taxon>
        <taxon>Lactobacillales</taxon>
        <taxon>Lactobacillaceae</taxon>
        <taxon>Lactobacillus</taxon>
    </lineage>
</organism>
<protein>
    <recommendedName>
        <fullName evidence="5">UDP-N-acetylglucosamine kinase</fullName>
    </recommendedName>
</protein>
<evidence type="ECO:0000313" key="4">
    <source>
        <dbReference type="Proteomes" id="UP000464915"/>
    </source>
</evidence>
<dbReference type="EMBL" id="CP047142">
    <property type="protein sequence ID" value="QHQ68674.1"/>
    <property type="molecule type" value="Genomic_DNA"/>
</dbReference>
<evidence type="ECO:0008006" key="5">
    <source>
        <dbReference type="Google" id="ProtNLM"/>
    </source>
</evidence>
<accession>A0AAN5W6F4</accession>